<dbReference type="RefSeq" id="WP_107013553.1">
    <property type="nucleotide sequence ID" value="NZ_CP028136.1"/>
</dbReference>
<reference evidence="2" key="1">
    <citation type="submission" date="2018-03" db="EMBL/GenBank/DDBJ databases">
        <title>Gramella fulva sp. nov., isolated from a dry surface of tidal flat.</title>
        <authorList>
            <person name="Hwang S.H."/>
            <person name="Hwang W.M."/>
            <person name="Kang K."/>
            <person name="Ahn T.-Y."/>
        </authorList>
    </citation>
    <scope>NUCLEOTIDE SEQUENCE [LARGE SCALE GENOMIC DNA]</scope>
    <source>
        <strain evidence="2">SH35</strain>
    </source>
</reference>
<evidence type="ECO:0000313" key="1">
    <source>
        <dbReference type="EMBL" id="AVR46782.1"/>
    </source>
</evidence>
<dbReference type="OrthoDB" id="1441589at2"/>
<dbReference type="Proteomes" id="UP000241507">
    <property type="component" value="Chromosome"/>
</dbReference>
<name>A0A2R3Z983_9FLAO</name>
<sequence>MSNLLHRNTNRCQLIKDVSKQFWEDIISFHSTGQNSSEIYYTKKLVSTILGHATSLNYSIFAKEPGMEKRWGSDIDIYIERGVNDFLLYAFQAKLLKTGQEYSDLDRNKNGIYQYQKLVNYGVYKQCYVYYLFYNGVLNYTHSGNNKCNTAFDEDQFGLSYVEIDDIQTVIPHKINWTFNHFHPNLASPLSQLVCCKNSRRNNIKSYDYEEIIKELEDYEIINQENVEAFFGKAIDLNSQQTTDQIDKIESERKSDVVIVIRNTKSTY</sequence>
<keyword evidence="2" id="KW-1185">Reference proteome</keyword>
<evidence type="ECO:0000313" key="2">
    <source>
        <dbReference type="Proteomes" id="UP000241507"/>
    </source>
</evidence>
<protein>
    <submittedName>
        <fullName evidence="1">Uncharacterized protein</fullName>
    </submittedName>
</protein>
<gene>
    <name evidence="1" type="ORF">C7S20_16775</name>
</gene>
<dbReference type="KEGG" id="grs:C7S20_16775"/>
<proteinExistence type="predicted"/>
<dbReference type="AlphaFoldDB" id="A0A2R3Z983"/>
<accession>A0A2R3Z983</accession>
<dbReference type="EMBL" id="CP028136">
    <property type="protein sequence ID" value="AVR46782.1"/>
    <property type="molecule type" value="Genomic_DNA"/>
</dbReference>
<organism evidence="1 2">
    <name type="scientific">Christiangramia fulva</name>
    <dbReference type="NCBI Taxonomy" id="2126553"/>
    <lineage>
        <taxon>Bacteria</taxon>
        <taxon>Pseudomonadati</taxon>
        <taxon>Bacteroidota</taxon>
        <taxon>Flavobacteriia</taxon>
        <taxon>Flavobacteriales</taxon>
        <taxon>Flavobacteriaceae</taxon>
        <taxon>Christiangramia</taxon>
    </lineage>
</organism>